<dbReference type="PANTHER" id="PTHR46508">
    <property type="entry name" value="PHD FINGER FAMILY PROTEIN"/>
    <property type="match status" value="1"/>
</dbReference>
<reference evidence="5" key="2">
    <citation type="journal article" date="2017" name="Nat. Plants">
        <title>The Aegilops tauschii genome reveals multiple impacts of transposons.</title>
        <authorList>
            <person name="Zhao G."/>
            <person name="Zou C."/>
            <person name="Li K."/>
            <person name="Wang K."/>
            <person name="Li T."/>
            <person name="Gao L."/>
            <person name="Zhang X."/>
            <person name="Wang H."/>
            <person name="Yang Z."/>
            <person name="Liu X."/>
            <person name="Jiang W."/>
            <person name="Mao L."/>
            <person name="Kong X."/>
            <person name="Jiao Y."/>
            <person name="Jia J."/>
        </authorList>
    </citation>
    <scope>NUCLEOTIDE SEQUENCE [LARGE SCALE GENOMIC DNA]</scope>
    <source>
        <strain evidence="5">cv. AL8/78</strain>
    </source>
</reference>
<feature type="compositionally biased region" description="Basic residues" evidence="3">
    <location>
        <begin position="40"/>
        <end position="90"/>
    </location>
</feature>
<reference evidence="4" key="3">
    <citation type="journal article" date="2017" name="Nature">
        <title>Genome sequence of the progenitor of the wheat D genome Aegilops tauschii.</title>
        <authorList>
            <person name="Luo M.C."/>
            <person name="Gu Y.Q."/>
            <person name="Puiu D."/>
            <person name="Wang H."/>
            <person name="Twardziok S.O."/>
            <person name="Deal K.R."/>
            <person name="Huo N."/>
            <person name="Zhu T."/>
            <person name="Wang L."/>
            <person name="Wang Y."/>
            <person name="McGuire P.E."/>
            <person name="Liu S."/>
            <person name="Long H."/>
            <person name="Ramasamy R.K."/>
            <person name="Rodriguez J.C."/>
            <person name="Van S.L."/>
            <person name="Yuan L."/>
            <person name="Wang Z."/>
            <person name="Xia Z."/>
            <person name="Xiao L."/>
            <person name="Anderson O.D."/>
            <person name="Ouyang S."/>
            <person name="Liang Y."/>
            <person name="Zimin A.V."/>
            <person name="Pertea G."/>
            <person name="Qi P."/>
            <person name="Bennetzen J.L."/>
            <person name="Dai X."/>
            <person name="Dawson M.W."/>
            <person name="Muller H.G."/>
            <person name="Kugler K."/>
            <person name="Rivarola-Duarte L."/>
            <person name="Spannagl M."/>
            <person name="Mayer K.F.X."/>
            <person name="Lu F.H."/>
            <person name="Bevan M.W."/>
            <person name="Leroy P."/>
            <person name="Li P."/>
            <person name="You F.M."/>
            <person name="Sun Q."/>
            <person name="Liu Z."/>
            <person name="Lyons E."/>
            <person name="Wicker T."/>
            <person name="Salzberg S.L."/>
            <person name="Devos K.M."/>
            <person name="Dvorak J."/>
        </authorList>
    </citation>
    <scope>NUCLEOTIDE SEQUENCE [LARGE SCALE GENOMIC DNA]</scope>
    <source>
        <strain evidence="4">cv. AL8/78</strain>
    </source>
</reference>
<keyword evidence="5" id="KW-1185">Reference proteome</keyword>
<feature type="region of interest" description="Disordered" evidence="3">
    <location>
        <begin position="261"/>
        <end position="280"/>
    </location>
</feature>
<dbReference type="SUPFAM" id="SSF57903">
    <property type="entry name" value="FYVE/PHD zinc finger"/>
    <property type="match status" value="1"/>
</dbReference>
<evidence type="ECO:0008006" key="6">
    <source>
        <dbReference type="Google" id="ProtNLM"/>
    </source>
</evidence>
<organism evidence="4 5">
    <name type="scientific">Aegilops tauschii subsp. strangulata</name>
    <name type="common">Goatgrass</name>
    <dbReference type="NCBI Taxonomy" id="200361"/>
    <lineage>
        <taxon>Eukaryota</taxon>
        <taxon>Viridiplantae</taxon>
        <taxon>Streptophyta</taxon>
        <taxon>Embryophyta</taxon>
        <taxon>Tracheophyta</taxon>
        <taxon>Spermatophyta</taxon>
        <taxon>Magnoliopsida</taxon>
        <taxon>Liliopsida</taxon>
        <taxon>Poales</taxon>
        <taxon>Poaceae</taxon>
        <taxon>BOP clade</taxon>
        <taxon>Pooideae</taxon>
        <taxon>Triticodae</taxon>
        <taxon>Triticeae</taxon>
        <taxon>Triticinae</taxon>
        <taxon>Aegilops</taxon>
    </lineage>
</organism>
<evidence type="ECO:0000313" key="5">
    <source>
        <dbReference type="Proteomes" id="UP000015105"/>
    </source>
</evidence>
<dbReference type="PANTHER" id="PTHR46508:SF5">
    <property type="entry name" value="PHD-FINGER AND DNA BINDING DOMAIN-CONTAINING PROTEIN"/>
    <property type="match status" value="1"/>
</dbReference>
<dbReference type="InterPro" id="IPR013083">
    <property type="entry name" value="Znf_RING/FYVE/PHD"/>
</dbReference>
<feature type="region of interest" description="Disordered" evidence="3">
    <location>
        <begin position="33"/>
        <end position="121"/>
    </location>
</feature>
<feature type="compositionally biased region" description="Basic and acidic residues" evidence="3">
    <location>
        <begin position="112"/>
        <end position="121"/>
    </location>
</feature>
<keyword evidence="1" id="KW-0863">Zinc-finger</keyword>
<feature type="compositionally biased region" description="Basic and acidic residues" evidence="3">
    <location>
        <begin position="324"/>
        <end position="360"/>
    </location>
</feature>
<keyword evidence="2" id="KW-0862">Zinc</keyword>
<feature type="compositionally biased region" description="Basic and acidic residues" evidence="3">
    <location>
        <begin position="576"/>
        <end position="593"/>
    </location>
</feature>
<feature type="region of interest" description="Disordered" evidence="3">
    <location>
        <begin position="324"/>
        <end position="362"/>
    </location>
</feature>
<name>A0A453AT08_AEGTS</name>
<dbReference type="Gene3D" id="3.30.40.10">
    <property type="entry name" value="Zinc/RING finger domain, C3HC4 (zinc finger)"/>
    <property type="match status" value="1"/>
</dbReference>
<evidence type="ECO:0000256" key="2">
    <source>
        <dbReference type="ARBA" id="ARBA00022833"/>
    </source>
</evidence>
<keyword evidence="1" id="KW-0479">Metal-binding</keyword>
<sequence length="678" mass="76979">AALFHRKHFNVPRGAVDTVYVCNKCLAEKVEPVVSPQKKAASKKSSPKKSSSKKKQKKQLRKSLRRRKQIVINLKKKTSQKNGKPGRPRKNPLSVSKNKSQKMSDSQPSNEAKNEPVKRISKRLYDKYMKGNSDKSEHTASCRKKKRTASHYSYWLDGLRWTQNIADEQATNFRKARIVFPSEDVKISETSPVCCLCKKCYSGDAIYIACENCEDWFHGDIYSITIENANNLIGFKCHACRLRAVPVCPYAQADAILKDQSDREDTIDRSIEDKDSNCPKDLFTSNDLKELHGHNIEELQSHSIEEQVPDSICLEVLEDYNDLKESGSHSTEREPDSHSTEREPGSHSTEKEPGSHSSEKELDDCNGLKELESHNNMEELDSHSTEKELDDCNGLKEPESQNNMEELDSHSTEKELDDCNGLKELESHNNMEELDSHSTEKELDDCNGLKEPESHNNMEELDSHITERSPHDHNNLNELDNHWSEKKLDDCNCLTELGNHNNVKDLDNENSPKELGCTEDSKFSAGETQCLKELDNLKDLDNLNSKKELDNHNRLDKLDRHSSLKELENHSSVAELDNHDYPRGLDDQNRLNDLGNHKNLKELHSAQNGKVTAVTHTDGLIDEQFNTRLSNKEAMIMTSESDLVKESVALQSNNSSMDNVVPAELEMDIQVPLSLLTL</sequence>
<reference evidence="5" key="1">
    <citation type="journal article" date="2014" name="Science">
        <title>Ancient hybridizations among the ancestral genomes of bread wheat.</title>
        <authorList>
            <consortium name="International Wheat Genome Sequencing Consortium,"/>
            <person name="Marcussen T."/>
            <person name="Sandve S.R."/>
            <person name="Heier L."/>
            <person name="Spannagl M."/>
            <person name="Pfeifer M."/>
            <person name="Jakobsen K.S."/>
            <person name="Wulff B.B."/>
            <person name="Steuernagel B."/>
            <person name="Mayer K.F."/>
            <person name="Olsen O.A."/>
        </authorList>
    </citation>
    <scope>NUCLEOTIDE SEQUENCE [LARGE SCALE GENOMIC DNA]</scope>
    <source>
        <strain evidence="5">cv. AL8/78</strain>
    </source>
</reference>
<evidence type="ECO:0000256" key="3">
    <source>
        <dbReference type="SAM" id="MobiDB-lite"/>
    </source>
</evidence>
<dbReference type="Proteomes" id="UP000015105">
    <property type="component" value="Chromosome 2D"/>
</dbReference>
<feature type="region of interest" description="Disordered" evidence="3">
    <location>
        <begin position="377"/>
        <end position="413"/>
    </location>
</feature>
<dbReference type="AlphaFoldDB" id="A0A453AT08"/>
<dbReference type="InterPro" id="IPR011011">
    <property type="entry name" value="Znf_FYVE_PHD"/>
</dbReference>
<feature type="compositionally biased region" description="Polar residues" evidence="3">
    <location>
        <begin position="93"/>
        <end position="111"/>
    </location>
</feature>
<dbReference type="GO" id="GO:0008270">
    <property type="term" value="F:zinc ion binding"/>
    <property type="evidence" value="ECO:0007669"/>
    <property type="project" value="UniProtKB-KW"/>
</dbReference>
<feature type="region of interest" description="Disordered" evidence="3">
    <location>
        <begin position="569"/>
        <end position="593"/>
    </location>
</feature>
<accession>A0A453AT08</accession>
<evidence type="ECO:0000313" key="4">
    <source>
        <dbReference type="EnsemblPlants" id="AET2Gv20254200.19"/>
    </source>
</evidence>
<reference evidence="4" key="5">
    <citation type="journal article" date="2021" name="G3 (Bethesda)">
        <title>Aegilops tauschii genome assembly Aet v5.0 features greater sequence contiguity and improved annotation.</title>
        <authorList>
            <person name="Wang L."/>
            <person name="Zhu T."/>
            <person name="Rodriguez J.C."/>
            <person name="Deal K.R."/>
            <person name="Dubcovsky J."/>
            <person name="McGuire P.E."/>
            <person name="Lux T."/>
            <person name="Spannagl M."/>
            <person name="Mayer K.F.X."/>
            <person name="Baldrich P."/>
            <person name="Meyers B.C."/>
            <person name="Huo N."/>
            <person name="Gu Y.Q."/>
            <person name="Zhou H."/>
            <person name="Devos K.M."/>
            <person name="Bennetzen J.L."/>
            <person name="Unver T."/>
            <person name="Budak H."/>
            <person name="Gulick P.J."/>
            <person name="Galiba G."/>
            <person name="Kalapos B."/>
            <person name="Nelson D.R."/>
            <person name="Li P."/>
            <person name="You F.M."/>
            <person name="Luo M.C."/>
            <person name="Dvorak J."/>
        </authorList>
    </citation>
    <scope>NUCLEOTIDE SEQUENCE [LARGE SCALE GENOMIC DNA]</scope>
    <source>
        <strain evidence="4">cv. AL8/78</strain>
    </source>
</reference>
<feature type="compositionally biased region" description="Basic and acidic residues" evidence="3">
    <location>
        <begin position="261"/>
        <end position="278"/>
    </location>
</feature>
<feature type="compositionally biased region" description="Basic and acidic residues" evidence="3">
    <location>
        <begin position="377"/>
        <end position="387"/>
    </location>
</feature>
<reference evidence="4" key="4">
    <citation type="submission" date="2019-03" db="UniProtKB">
        <authorList>
            <consortium name="EnsemblPlants"/>
        </authorList>
    </citation>
    <scope>IDENTIFICATION</scope>
</reference>
<protein>
    <recommendedName>
        <fullName evidence="6">PHD-type domain-containing protein</fullName>
    </recommendedName>
</protein>
<dbReference type="EnsemblPlants" id="AET2Gv20254200.19">
    <property type="protein sequence ID" value="AET2Gv20254200.19"/>
    <property type="gene ID" value="AET2Gv20254200"/>
</dbReference>
<proteinExistence type="predicted"/>
<evidence type="ECO:0000256" key="1">
    <source>
        <dbReference type="ARBA" id="ARBA00022771"/>
    </source>
</evidence>
<dbReference type="Gramene" id="AET2Gv20254200.19">
    <property type="protein sequence ID" value="AET2Gv20254200.19"/>
    <property type="gene ID" value="AET2Gv20254200"/>
</dbReference>